<evidence type="ECO:0000313" key="2">
    <source>
        <dbReference type="Proteomes" id="UP001446871"/>
    </source>
</evidence>
<name>A0ABR1VKV1_9PEZI</name>
<dbReference type="EMBL" id="JAQQWM010000003">
    <property type="protein sequence ID" value="KAK8071852.1"/>
    <property type="molecule type" value="Genomic_DNA"/>
</dbReference>
<comment type="caution">
    <text evidence="1">The sequence shown here is derived from an EMBL/GenBank/DDBJ whole genome shotgun (WGS) entry which is preliminary data.</text>
</comment>
<sequence>MSLSIVQQTPIDRLGYTRTVVSAVPPDEFGRPQIEDDSPQSQFETLRRATVRNFFPAIQHVWEMHWGNLPELVGEERSRQAALSPSNMEITPTLYTPQLAYDSPPLLDPSHPILSLSPIQEGMFLRYLISFGMVLSAKMNQSPFPMRRRLILSKFAEFATLGGTIRHPRHCFPQGHDSRAWGYGAYLVYQVRHAWCLGPWFQDWAHMARSSWGEGSPWDRVRCFDRDRCLTRAHKKWRKDQLYGPPQNNSTAAVLLQPTVNPYVFEK</sequence>
<keyword evidence="2" id="KW-1185">Reference proteome</keyword>
<accession>A0ABR1VKV1</accession>
<reference evidence="1 2" key="1">
    <citation type="submission" date="2023-01" db="EMBL/GenBank/DDBJ databases">
        <title>Analysis of 21 Apiospora genomes using comparative genomics revels a genus with tremendous synthesis potential of carbohydrate active enzymes and secondary metabolites.</title>
        <authorList>
            <person name="Sorensen T."/>
        </authorList>
    </citation>
    <scope>NUCLEOTIDE SEQUENCE [LARGE SCALE GENOMIC DNA]</scope>
    <source>
        <strain evidence="1 2">CBS 83171</strain>
    </source>
</reference>
<evidence type="ECO:0000313" key="1">
    <source>
        <dbReference type="EMBL" id="KAK8071852.1"/>
    </source>
</evidence>
<dbReference type="Proteomes" id="UP001446871">
    <property type="component" value="Unassembled WGS sequence"/>
</dbReference>
<gene>
    <name evidence="1" type="ORF">PG996_005200</name>
</gene>
<organism evidence="1 2">
    <name type="scientific">Apiospora saccharicola</name>
    <dbReference type="NCBI Taxonomy" id="335842"/>
    <lineage>
        <taxon>Eukaryota</taxon>
        <taxon>Fungi</taxon>
        <taxon>Dikarya</taxon>
        <taxon>Ascomycota</taxon>
        <taxon>Pezizomycotina</taxon>
        <taxon>Sordariomycetes</taxon>
        <taxon>Xylariomycetidae</taxon>
        <taxon>Amphisphaeriales</taxon>
        <taxon>Apiosporaceae</taxon>
        <taxon>Apiospora</taxon>
    </lineage>
</organism>
<proteinExistence type="predicted"/>
<protein>
    <submittedName>
        <fullName evidence="1">Uncharacterized protein</fullName>
    </submittedName>
</protein>